<feature type="compositionally biased region" description="Low complexity" evidence="1">
    <location>
        <begin position="59"/>
        <end position="69"/>
    </location>
</feature>
<dbReference type="EMBL" id="JALLPJ020000789">
    <property type="protein sequence ID" value="KAL3782891.1"/>
    <property type="molecule type" value="Genomic_DNA"/>
</dbReference>
<feature type="region of interest" description="Disordered" evidence="1">
    <location>
        <begin position="1"/>
        <end position="96"/>
    </location>
</feature>
<evidence type="ECO:0000256" key="1">
    <source>
        <dbReference type="SAM" id="MobiDB-lite"/>
    </source>
</evidence>
<comment type="caution">
    <text evidence="2">The sequence shown here is derived from an EMBL/GenBank/DDBJ whole genome shotgun (WGS) entry which is preliminary data.</text>
</comment>
<dbReference type="AlphaFoldDB" id="A0ABD3P4X6"/>
<protein>
    <submittedName>
        <fullName evidence="2">Uncharacterized protein</fullName>
    </submittedName>
</protein>
<organism evidence="2 3">
    <name type="scientific">Cyclotella atomus</name>
    <dbReference type="NCBI Taxonomy" id="382360"/>
    <lineage>
        <taxon>Eukaryota</taxon>
        <taxon>Sar</taxon>
        <taxon>Stramenopiles</taxon>
        <taxon>Ochrophyta</taxon>
        <taxon>Bacillariophyta</taxon>
        <taxon>Coscinodiscophyceae</taxon>
        <taxon>Thalassiosirophycidae</taxon>
        <taxon>Stephanodiscales</taxon>
        <taxon>Stephanodiscaceae</taxon>
        <taxon>Cyclotella</taxon>
    </lineage>
</organism>
<feature type="compositionally biased region" description="Basic residues" evidence="1">
    <location>
        <begin position="1"/>
        <end position="10"/>
    </location>
</feature>
<proteinExistence type="predicted"/>
<sequence>MAPKSNKKGKNNTGGSKGPHTRSKVSPPPSTPPAKNDDPNPDAVDVNPTQEDSLPVQDTNVVTNWTENTEQNRAEGTDTEVNLPTEEENQTGDPNADYIIDTAAGSVTNRATIEEEIPTGDETSHATSSSNATAPFPLHVQILAHDASTTLILQNFDNLAKMMQTLISQRKADRKIYATQEQVANVATTYDQLKPEQDIWLKEQNKKIDDRLDKAEGIAKKMFEDGIASLSTTAINKVAEISATKIQDAKTILSKYAATNLEHEENMRLGKLLAKRPLQRSKSRGEV</sequence>
<evidence type="ECO:0000313" key="3">
    <source>
        <dbReference type="Proteomes" id="UP001530400"/>
    </source>
</evidence>
<name>A0ABD3P4X6_9STRA</name>
<evidence type="ECO:0000313" key="2">
    <source>
        <dbReference type="EMBL" id="KAL3782891.1"/>
    </source>
</evidence>
<keyword evidence="3" id="KW-1185">Reference proteome</keyword>
<accession>A0ABD3P4X6</accession>
<dbReference type="Proteomes" id="UP001530400">
    <property type="component" value="Unassembled WGS sequence"/>
</dbReference>
<feature type="compositionally biased region" description="Polar residues" evidence="1">
    <location>
        <begin position="49"/>
        <end position="58"/>
    </location>
</feature>
<gene>
    <name evidence="2" type="ORF">ACHAWO_002478</name>
</gene>
<reference evidence="2 3" key="1">
    <citation type="submission" date="2024-10" db="EMBL/GenBank/DDBJ databases">
        <title>Updated reference genomes for cyclostephanoid diatoms.</title>
        <authorList>
            <person name="Roberts W.R."/>
            <person name="Alverson A.J."/>
        </authorList>
    </citation>
    <scope>NUCLEOTIDE SEQUENCE [LARGE SCALE GENOMIC DNA]</scope>
    <source>
        <strain evidence="2 3">AJA010-31</strain>
    </source>
</reference>